<keyword evidence="2" id="KW-1185">Reference proteome</keyword>
<dbReference type="AlphaFoldDB" id="A0A6G0ZKE0"/>
<organism evidence="1 2">
    <name type="scientific">Aphis craccivora</name>
    <name type="common">Cowpea aphid</name>
    <dbReference type="NCBI Taxonomy" id="307492"/>
    <lineage>
        <taxon>Eukaryota</taxon>
        <taxon>Metazoa</taxon>
        <taxon>Ecdysozoa</taxon>
        <taxon>Arthropoda</taxon>
        <taxon>Hexapoda</taxon>
        <taxon>Insecta</taxon>
        <taxon>Pterygota</taxon>
        <taxon>Neoptera</taxon>
        <taxon>Paraneoptera</taxon>
        <taxon>Hemiptera</taxon>
        <taxon>Sternorrhyncha</taxon>
        <taxon>Aphidomorpha</taxon>
        <taxon>Aphidoidea</taxon>
        <taxon>Aphididae</taxon>
        <taxon>Aphidini</taxon>
        <taxon>Aphis</taxon>
        <taxon>Aphis</taxon>
    </lineage>
</organism>
<gene>
    <name evidence="1" type="ORF">FWK35_00000310</name>
</gene>
<proteinExistence type="predicted"/>
<protein>
    <submittedName>
        <fullName evidence="1">Uncharacterized protein</fullName>
    </submittedName>
</protein>
<name>A0A6G0ZKE0_APHCR</name>
<evidence type="ECO:0000313" key="2">
    <source>
        <dbReference type="Proteomes" id="UP000478052"/>
    </source>
</evidence>
<sequence>MFTSVFDIVVIDNIIRFVLLSGTTPNQIFNEIINSAPEQMGADKAKLTLSKIGQLTYKRPHKGHITMQIRLKNAYEQFTRGELISVQIQLFNNL</sequence>
<dbReference type="EMBL" id="VUJU01000285">
    <property type="protein sequence ID" value="KAF0771519.1"/>
    <property type="molecule type" value="Genomic_DNA"/>
</dbReference>
<comment type="caution">
    <text evidence="1">The sequence shown here is derived from an EMBL/GenBank/DDBJ whole genome shotgun (WGS) entry which is preliminary data.</text>
</comment>
<accession>A0A6G0ZKE0</accession>
<reference evidence="1 2" key="1">
    <citation type="submission" date="2019-08" db="EMBL/GenBank/DDBJ databases">
        <title>Whole genome of Aphis craccivora.</title>
        <authorList>
            <person name="Voronova N.V."/>
            <person name="Shulinski R.S."/>
            <person name="Bandarenka Y.V."/>
            <person name="Zhorov D.G."/>
            <person name="Warner D."/>
        </authorList>
    </citation>
    <scope>NUCLEOTIDE SEQUENCE [LARGE SCALE GENOMIC DNA]</scope>
    <source>
        <strain evidence="1">180601</strain>
        <tissue evidence="1">Whole Body</tissue>
    </source>
</reference>
<evidence type="ECO:0000313" key="1">
    <source>
        <dbReference type="EMBL" id="KAF0771519.1"/>
    </source>
</evidence>
<dbReference type="Proteomes" id="UP000478052">
    <property type="component" value="Unassembled WGS sequence"/>
</dbReference>